<feature type="domain" description="SnoaL-like" evidence="1">
    <location>
        <begin position="9"/>
        <end position="109"/>
    </location>
</feature>
<accession>A0ABY4ZMX0</accession>
<dbReference type="Pfam" id="PF12680">
    <property type="entry name" value="SnoaL_2"/>
    <property type="match status" value="1"/>
</dbReference>
<protein>
    <submittedName>
        <fullName evidence="2">Nuclear transport factor 2 family protein</fullName>
    </submittedName>
</protein>
<dbReference type="InterPro" id="IPR032710">
    <property type="entry name" value="NTF2-like_dom_sf"/>
</dbReference>
<keyword evidence="3" id="KW-1185">Reference proteome</keyword>
<dbReference type="Gene3D" id="3.10.450.50">
    <property type="match status" value="1"/>
</dbReference>
<dbReference type="Proteomes" id="UP001057520">
    <property type="component" value="Chromosome"/>
</dbReference>
<proteinExistence type="predicted"/>
<organism evidence="2 3">
    <name type="scientific">Caulobacter segnis</name>
    <dbReference type="NCBI Taxonomy" id="88688"/>
    <lineage>
        <taxon>Bacteria</taxon>
        <taxon>Pseudomonadati</taxon>
        <taxon>Pseudomonadota</taxon>
        <taxon>Alphaproteobacteria</taxon>
        <taxon>Caulobacterales</taxon>
        <taxon>Caulobacteraceae</taxon>
        <taxon>Caulobacter</taxon>
    </lineage>
</organism>
<dbReference type="EMBL" id="CP096040">
    <property type="protein sequence ID" value="USQ94068.1"/>
    <property type="molecule type" value="Genomic_DNA"/>
</dbReference>
<dbReference type="InterPro" id="IPR037401">
    <property type="entry name" value="SnoaL-like"/>
</dbReference>
<sequence>MSALLELLETAYEAFNARDLAGIRTALHPDVVWPDTLESGPSFVGREATMAQFAHIFATIVPNIALIRVVSESADALTVESQYSVESPDGHLWTDSRATLIYHFRDGLLSGLTIVGGL</sequence>
<evidence type="ECO:0000259" key="1">
    <source>
        <dbReference type="Pfam" id="PF12680"/>
    </source>
</evidence>
<dbReference type="SUPFAM" id="SSF54427">
    <property type="entry name" value="NTF2-like"/>
    <property type="match status" value="1"/>
</dbReference>
<evidence type="ECO:0000313" key="3">
    <source>
        <dbReference type="Proteomes" id="UP001057520"/>
    </source>
</evidence>
<gene>
    <name evidence="2" type="ORF">MZV50_15785</name>
</gene>
<reference evidence="2 3" key="1">
    <citation type="submission" date="2022-04" db="EMBL/GenBank/DDBJ databases">
        <title>Genome sequence of soybean root-associated Caulobacter segnis RL271.</title>
        <authorList>
            <person name="Longley R."/>
            <person name="Bonito G."/>
            <person name="Trigodet F."/>
            <person name="Crosson S."/>
            <person name="Fiebig A."/>
        </authorList>
    </citation>
    <scope>NUCLEOTIDE SEQUENCE [LARGE SCALE GENOMIC DNA]</scope>
    <source>
        <strain evidence="2 3">RL271</strain>
    </source>
</reference>
<evidence type="ECO:0000313" key="2">
    <source>
        <dbReference type="EMBL" id="USQ94068.1"/>
    </source>
</evidence>
<name>A0ABY4ZMX0_9CAUL</name>